<sequence>MSYKGNDETPTRHLRFDAKTLIGISSSQPSQLIEWNAFNGSSRHVLRGQTGEIVDLSLRSHLAASATDSLRLWDVDKGVCLHIFEPSLEFSMCLLVGERLLGGFQNTLSAWDVVSKHHLFTITDCQLSLVFNDSIVACWYGNPRVWKHNGDLINTFPIFQDISGDISGNIYEGHVGGTRMAVSQCRFKGFKMFTTGEKPVSVH</sequence>
<name>A0A913ZTU9_PATMI</name>
<accession>A0A913ZTU9</accession>
<evidence type="ECO:0000313" key="2">
    <source>
        <dbReference type="Proteomes" id="UP000887568"/>
    </source>
</evidence>
<dbReference type="AlphaFoldDB" id="A0A913ZTU9"/>
<organism evidence="1 2">
    <name type="scientific">Patiria miniata</name>
    <name type="common">Bat star</name>
    <name type="synonym">Asterina miniata</name>
    <dbReference type="NCBI Taxonomy" id="46514"/>
    <lineage>
        <taxon>Eukaryota</taxon>
        <taxon>Metazoa</taxon>
        <taxon>Echinodermata</taxon>
        <taxon>Eleutherozoa</taxon>
        <taxon>Asterozoa</taxon>
        <taxon>Asteroidea</taxon>
        <taxon>Valvatacea</taxon>
        <taxon>Valvatida</taxon>
        <taxon>Asterinidae</taxon>
        <taxon>Patiria</taxon>
    </lineage>
</organism>
<dbReference type="GeneID" id="119726852"/>
<dbReference type="Proteomes" id="UP000887568">
    <property type="component" value="Unplaced"/>
</dbReference>
<protein>
    <submittedName>
        <fullName evidence="1">Uncharacterized protein</fullName>
    </submittedName>
</protein>
<dbReference type="OrthoDB" id="7318948at2759"/>
<reference evidence="1" key="1">
    <citation type="submission" date="2022-11" db="UniProtKB">
        <authorList>
            <consortium name="EnsemblMetazoa"/>
        </authorList>
    </citation>
    <scope>IDENTIFICATION</scope>
</reference>
<dbReference type="Gene3D" id="2.130.10.10">
    <property type="entry name" value="YVTN repeat-like/Quinoprotein amine dehydrogenase"/>
    <property type="match status" value="1"/>
</dbReference>
<dbReference type="InterPro" id="IPR036322">
    <property type="entry name" value="WD40_repeat_dom_sf"/>
</dbReference>
<proteinExistence type="predicted"/>
<evidence type="ECO:0000313" key="1">
    <source>
        <dbReference type="EnsemblMetazoa" id="XP_038054635.1"/>
    </source>
</evidence>
<keyword evidence="2" id="KW-1185">Reference proteome</keyword>
<dbReference type="EnsemblMetazoa" id="XM_038198707.1">
    <property type="protein sequence ID" value="XP_038054635.1"/>
    <property type="gene ID" value="LOC119726852"/>
</dbReference>
<dbReference type="RefSeq" id="XP_038054635.1">
    <property type="nucleotide sequence ID" value="XM_038198707.1"/>
</dbReference>
<dbReference type="SUPFAM" id="SSF50978">
    <property type="entry name" value="WD40 repeat-like"/>
    <property type="match status" value="1"/>
</dbReference>
<dbReference type="InterPro" id="IPR015943">
    <property type="entry name" value="WD40/YVTN_repeat-like_dom_sf"/>
</dbReference>